<evidence type="ECO:0000313" key="5">
    <source>
        <dbReference type="Proteomes" id="UP000232638"/>
    </source>
</evidence>
<evidence type="ECO:0000256" key="2">
    <source>
        <dbReference type="SAM" id="MobiDB-lite"/>
    </source>
</evidence>
<dbReference type="Proteomes" id="UP000232638">
    <property type="component" value="Chromosome"/>
</dbReference>
<protein>
    <submittedName>
        <fullName evidence="4">YfcE family phosphodiesterase</fullName>
    </submittedName>
</protein>
<sequence length="197" mass="20888">MTDVPPTGAAAGPAAAPGDPAPVRVAILSDTHGWVDPRVLAVVADCDLAVHGGDIGNAAVIACLQPRHGPVWAARGNNDRPADWPSADRAVLDRLPGWVEVSLPGGTLVVIHGHQTPARGRHERLRRRFPRARALVYGHSHRLLLDQEALPWVLNPGAAGRTRTHGGPSCLVLTAGVDCWTIRTFRFAPTSQASHKG</sequence>
<evidence type="ECO:0000313" key="4">
    <source>
        <dbReference type="EMBL" id="AUB79705.1"/>
    </source>
</evidence>
<dbReference type="InterPro" id="IPR029052">
    <property type="entry name" value="Metallo-depent_PP-like"/>
</dbReference>
<reference evidence="4 5" key="1">
    <citation type="submission" date="2017-03" db="EMBL/GenBank/DDBJ databases">
        <title>Complete genome sequence of Candidatus 'Thiodictyon syntrophicum' sp. nov. strain Cad16T, a photolithoautotroph purple sulfur bacterium isolated from an alpine meromictic lake.</title>
        <authorList>
            <person name="Luedin S.M."/>
            <person name="Pothier J.F."/>
            <person name="Danza F."/>
            <person name="Storelli N."/>
            <person name="Wittwer M."/>
            <person name="Tonolla M."/>
        </authorList>
    </citation>
    <scope>NUCLEOTIDE SEQUENCE [LARGE SCALE GENOMIC DNA]</scope>
    <source>
        <strain evidence="4 5">Cad16T</strain>
    </source>
</reference>
<name>A0A2K8U2E8_9GAMM</name>
<dbReference type="EMBL" id="CP020370">
    <property type="protein sequence ID" value="AUB79705.1"/>
    <property type="molecule type" value="Genomic_DNA"/>
</dbReference>
<proteinExistence type="inferred from homology"/>
<organism evidence="4 5">
    <name type="scientific">Candidatus Thiodictyon syntrophicum</name>
    <dbReference type="NCBI Taxonomy" id="1166950"/>
    <lineage>
        <taxon>Bacteria</taxon>
        <taxon>Pseudomonadati</taxon>
        <taxon>Pseudomonadota</taxon>
        <taxon>Gammaproteobacteria</taxon>
        <taxon>Chromatiales</taxon>
        <taxon>Chromatiaceae</taxon>
        <taxon>Thiodictyon</taxon>
    </lineage>
</organism>
<dbReference type="OrthoDB" id="9785951at2"/>
<comment type="similarity">
    <text evidence="1">Belongs to the metallophosphoesterase superfamily. YfcE family.</text>
</comment>
<dbReference type="Gene3D" id="3.60.21.10">
    <property type="match status" value="1"/>
</dbReference>
<feature type="domain" description="Calcineurin-like phosphoesterase" evidence="3">
    <location>
        <begin position="24"/>
        <end position="174"/>
    </location>
</feature>
<dbReference type="InterPro" id="IPR024654">
    <property type="entry name" value="Calcineurin-like_PHP_lpxH"/>
</dbReference>
<feature type="region of interest" description="Disordered" evidence="2">
    <location>
        <begin position="1"/>
        <end position="20"/>
    </location>
</feature>
<evidence type="ECO:0000256" key="1">
    <source>
        <dbReference type="ARBA" id="ARBA00008950"/>
    </source>
</evidence>
<dbReference type="AlphaFoldDB" id="A0A2K8U2E8"/>
<evidence type="ECO:0000259" key="3">
    <source>
        <dbReference type="Pfam" id="PF12850"/>
    </source>
</evidence>
<dbReference type="Pfam" id="PF12850">
    <property type="entry name" value="Metallophos_2"/>
    <property type="match status" value="1"/>
</dbReference>
<keyword evidence="5" id="KW-1185">Reference proteome</keyword>
<gene>
    <name evidence="4" type="ORF">THSYN_01180</name>
</gene>
<accession>A0A2K8U2E8</accession>
<dbReference type="SUPFAM" id="SSF56300">
    <property type="entry name" value="Metallo-dependent phosphatases"/>
    <property type="match status" value="1"/>
</dbReference>
<dbReference type="KEGG" id="tsy:THSYN_01180"/>